<evidence type="ECO:0000256" key="5">
    <source>
        <dbReference type="ARBA" id="ARBA00023136"/>
    </source>
</evidence>
<keyword evidence="5 6" id="KW-0472">Membrane</keyword>
<keyword evidence="3 6" id="KW-0812">Transmembrane</keyword>
<evidence type="ECO:0000259" key="7">
    <source>
        <dbReference type="Pfam" id="PF00892"/>
    </source>
</evidence>
<evidence type="ECO:0000256" key="3">
    <source>
        <dbReference type="ARBA" id="ARBA00022692"/>
    </source>
</evidence>
<gene>
    <name evidence="8" type="ORF">ATH84_101841</name>
</gene>
<feature type="transmembrane region" description="Helical" evidence="6">
    <location>
        <begin position="226"/>
        <end position="247"/>
    </location>
</feature>
<feature type="transmembrane region" description="Helical" evidence="6">
    <location>
        <begin position="196"/>
        <end position="214"/>
    </location>
</feature>
<comment type="caution">
    <text evidence="8">The sequence shown here is derived from an EMBL/GenBank/DDBJ whole genome shotgun (WGS) entry which is preliminary data.</text>
</comment>
<evidence type="ECO:0000256" key="1">
    <source>
        <dbReference type="ARBA" id="ARBA00004141"/>
    </source>
</evidence>
<dbReference type="Pfam" id="PF00892">
    <property type="entry name" value="EamA"/>
    <property type="match status" value="2"/>
</dbReference>
<dbReference type="InterPro" id="IPR000620">
    <property type="entry name" value="EamA_dom"/>
</dbReference>
<keyword evidence="9" id="KW-1185">Reference proteome</keyword>
<feature type="transmembrane region" description="Helical" evidence="6">
    <location>
        <begin position="109"/>
        <end position="127"/>
    </location>
</feature>
<dbReference type="GO" id="GO:0016020">
    <property type="term" value="C:membrane"/>
    <property type="evidence" value="ECO:0007669"/>
    <property type="project" value="UniProtKB-SubCell"/>
</dbReference>
<evidence type="ECO:0000313" key="9">
    <source>
        <dbReference type="Proteomes" id="UP000256794"/>
    </source>
</evidence>
<feature type="domain" description="EamA" evidence="7">
    <location>
        <begin position="16"/>
        <end position="150"/>
    </location>
</feature>
<dbReference type="Proteomes" id="UP000256794">
    <property type="component" value="Unassembled WGS sequence"/>
</dbReference>
<evidence type="ECO:0000313" key="8">
    <source>
        <dbReference type="EMBL" id="REG45874.1"/>
    </source>
</evidence>
<feature type="domain" description="EamA" evidence="7">
    <location>
        <begin position="165"/>
        <end position="300"/>
    </location>
</feature>
<sequence>MATTVEQAEQERFRWIWLLLLLPPPLFWAGNFLVGRMMRDMVPPFTLLTGRWIIALLILLPFAIAPMRRDFHLYRRHWLRLVAVSLTGIVAFNAFIYVGLRTTTASNGLLLNSLIPLLILLVAAITFRQRIGGRQIAAILLSFAGVLTILTQGVPERLLALDLSRGDLIVFGGMISWAFYTVWLRGFPAGIDRIGLMGAQITVGLIALLPVWLWEHAHGPAPIWTGASVAALAYLGIFPSVGAYLLYNMAVARVGVARAGLSIHLIPVFGVILAVLFMDESLHLYHLLGAAAIMGGIAVSMRDRR</sequence>
<feature type="transmembrane region" description="Helical" evidence="6">
    <location>
        <begin position="284"/>
        <end position="301"/>
    </location>
</feature>
<dbReference type="SUPFAM" id="SSF103481">
    <property type="entry name" value="Multidrug resistance efflux transporter EmrE"/>
    <property type="match status" value="2"/>
</dbReference>
<proteinExistence type="inferred from homology"/>
<comment type="subcellular location">
    <subcellularLocation>
        <location evidence="1">Membrane</location>
        <topology evidence="1">Multi-pass membrane protein</topology>
    </subcellularLocation>
</comment>
<dbReference type="PANTHER" id="PTHR32322:SF2">
    <property type="entry name" value="EAMA DOMAIN-CONTAINING PROTEIN"/>
    <property type="match status" value="1"/>
</dbReference>
<dbReference type="EMBL" id="QUMX01000018">
    <property type="protein sequence ID" value="REG45874.1"/>
    <property type="molecule type" value="Genomic_DNA"/>
</dbReference>
<keyword evidence="4 6" id="KW-1133">Transmembrane helix</keyword>
<feature type="transmembrane region" description="Helical" evidence="6">
    <location>
        <begin position="259"/>
        <end position="278"/>
    </location>
</feature>
<evidence type="ECO:0000256" key="2">
    <source>
        <dbReference type="ARBA" id="ARBA00007362"/>
    </source>
</evidence>
<feature type="transmembrane region" description="Helical" evidence="6">
    <location>
        <begin position="136"/>
        <end position="154"/>
    </location>
</feature>
<feature type="transmembrane region" description="Helical" evidence="6">
    <location>
        <begin position="77"/>
        <end position="97"/>
    </location>
</feature>
<feature type="transmembrane region" description="Helical" evidence="6">
    <location>
        <begin position="166"/>
        <end position="184"/>
    </location>
</feature>
<dbReference type="AlphaFoldDB" id="A0AAQ0KLR5"/>
<dbReference type="PANTHER" id="PTHR32322">
    <property type="entry name" value="INNER MEMBRANE TRANSPORTER"/>
    <property type="match status" value="1"/>
</dbReference>
<feature type="transmembrane region" description="Helical" evidence="6">
    <location>
        <begin position="45"/>
        <end position="65"/>
    </location>
</feature>
<accession>A0AAQ0KLR5</accession>
<dbReference type="RefSeq" id="WP_036758857.1">
    <property type="nucleotide sequence ID" value="NZ_CP035284.1"/>
</dbReference>
<dbReference type="InterPro" id="IPR050638">
    <property type="entry name" value="AA-Vitamin_Transporters"/>
</dbReference>
<evidence type="ECO:0000256" key="6">
    <source>
        <dbReference type="SAM" id="Phobius"/>
    </source>
</evidence>
<organism evidence="8 9">
    <name type="scientific">Paracoccus versutus</name>
    <name type="common">Thiobacillus versutus</name>
    <dbReference type="NCBI Taxonomy" id="34007"/>
    <lineage>
        <taxon>Bacteria</taxon>
        <taxon>Pseudomonadati</taxon>
        <taxon>Pseudomonadota</taxon>
        <taxon>Alphaproteobacteria</taxon>
        <taxon>Rhodobacterales</taxon>
        <taxon>Paracoccaceae</taxon>
        <taxon>Paracoccus</taxon>
    </lineage>
</organism>
<protein>
    <submittedName>
        <fullName evidence="8">Drug/metabolite transporter (DMT)-like permease</fullName>
    </submittedName>
</protein>
<feature type="transmembrane region" description="Helical" evidence="6">
    <location>
        <begin position="15"/>
        <end position="33"/>
    </location>
</feature>
<reference evidence="8 9" key="1">
    <citation type="submission" date="2018-08" db="EMBL/GenBank/DDBJ databases">
        <title>Genomic Encyclopedia of Archaeal and Bacterial Type Strains, Phase II (KMG-II): from individual species to whole genera.</title>
        <authorList>
            <person name="Goeker M."/>
        </authorList>
    </citation>
    <scope>NUCLEOTIDE SEQUENCE [LARGE SCALE GENOMIC DNA]</scope>
    <source>
        <strain evidence="8 9">DSM 582</strain>
    </source>
</reference>
<dbReference type="InterPro" id="IPR037185">
    <property type="entry name" value="EmrE-like"/>
</dbReference>
<name>A0AAQ0KLR5_PARVE</name>
<comment type="similarity">
    <text evidence="2">Belongs to the EamA transporter family.</text>
</comment>
<evidence type="ECO:0000256" key="4">
    <source>
        <dbReference type="ARBA" id="ARBA00022989"/>
    </source>
</evidence>